<evidence type="ECO:0000313" key="3">
    <source>
        <dbReference type="Proteomes" id="UP000298663"/>
    </source>
</evidence>
<evidence type="ECO:0000313" key="2">
    <source>
        <dbReference type="EMBL" id="TMS34305.1"/>
    </source>
</evidence>
<reference evidence="2 3" key="1">
    <citation type="journal article" date="2015" name="Genome Biol.">
        <title>Comparative genomics of Steinernema reveals deeply conserved gene regulatory networks.</title>
        <authorList>
            <person name="Dillman A.R."/>
            <person name="Macchietto M."/>
            <person name="Porter C.F."/>
            <person name="Rogers A."/>
            <person name="Williams B."/>
            <person name="Antoshechkin I."/>
            <person name="Lee M.M."/>
            <person name="Goodwin Z."/>
            <person name="Lu X."/>
            <person name="Lewis E.E."/>
            <person name="Goodrich-Blair H."/>
            <person name="Stock S.P."/>
            <person name="Adams B.J."/>
            <person name="Sternberg P.W."/>
            <person name="Mortazavi A."/>
        </authorList>
    </citation>
    <scope>NUCLEOTIDE SEQUENCE [LARGE SCALE GENOMIC DNA]</scope>
    <source>
        <strain evidence="2 3">ALL</strain>
    </source>
</reference>
<feature type="compositionally biased region" description="Basic and acidic residues" evidence="1">
    <location>
        <begin position="48"/>
        <end position="66"/>
    </location>
</feature>
<sequence>MTSLGEGHSHVSSHAAMLRPTKFLGDVCRLTSAPLHPRPGGDGADTDIPAHKPDHKMEEHARVSRA</sequence>
<protein>
    <submittedName>
        <fullName evidence="2">Uncharacterized protein</fullName>
    </submittedName>
</protein>
<dbReference type="EMBL" id="CM016762">
    <property type="protein sequence ID" value="TMS34305.1"/>
    <property type="molecule type" value="Genomic_DNA"/>
</dbReference>
<comment type="caution">
    <text evidence="2">The sequence shown here is derived from an EMBL/GenBank/DDBJ whole genome shotgun (WGS) entry which is preliminary data.</text>
</comment>
<dbReference type="Proteomes" id="UP000298663">
    <property type="component" value="Chromosome X"/>
</dbReference>
<organism evidence="2 3">
    <name type="scientific">Steinernema carpocapsae</name>
    <name type="common">Entomopathogenic nematode</name>
    <dbReference type="NCBI Taxonomy" id="34508"/>
    <lineage>
        <taxon>Eukaryota</taxon>
        <taxon>Metazoa</taxon>
        <taxon>Ecdysozoa</taxon>
        <taxon>Nematoda</taxon>
        <taxon>Chromadorea</taxon>
        <taxon>Rhabditida</taxon>
        <taxon>Tylenchina</taxon>
        <taxon>Panagrolaimomorpha</taxon>
        <taxon>Strongyloidoidea</taxon>
        <taxon>Steinernematidae</taxon>
        <taxon>Steinernema</taxon>
    </lineage>
</organism>
<evidence type="ECO:0000256" key="1">
    <source>
        <dbReference type="SAM" id="MobiDB-lite"/>
    </source>
</evidence>
<dbReference type="EMBL" id="AZBU02000001">
    <property type="protein sequence ID" value="TMS34305.1"/>
    <property type="molecule type" value="Genomic_DNA"/>
</dbReference>
<accession>A0A4U8UPQ4</accession>
<reference evidence="2 3" key="2">
    <citation type="journal article" date="2019" name="G3 (Bethesda)">
        <title>Hybrid Assembly of the Genome of the Entomopathogenic Nematode Steinernema carpocapsae Identifies the X-Chromosome.</title>
        <authorList>
            <person name="Serra L."/>
            <person name="Macchietto M."/>
            <person name="Macias-Munoz A."/>
            <person name="McGill C.J."/>
            <person name="Rodriguez I.M."/>
            <person name="Rodriguez B."/>
            <person name="Murad R."/>
            <person name="Mortazavi A."/>
        </authorList>
    </citation>
    <scope>NUCLEOTIDE SEQUENCE [LARGE SCALE GENOMIC DNA]</scope>
    <source>
        <strain evidence="2 3">ALL</strain>
    </source>
</reference>
<name>A0A4U8UPQ4_STECR</name>
<proteinExistence type="predicted"/>
<keyword evidence="3" id="KW-1185">Reference proteome</keyword>
<dbReference type="AlphaFoldDB" id="A0A4U8UPQ4"/>
<feature type="region of interest" description="Disordered" evidence="1">
    <location>
        <begin position="32"/>
        <end position="66"/>
    </location>
</feature>
<gene>
    <name evidence="2" type="ORF">L596_001931</name>
</gene>